<name>A0A4D6LWY4_VIGUN</name>
<evidence type="ECO:0000313" key="1">
    <source>
        <dbReference type="EMBL" id="QCD92868.1"/>
    </source>
</evidence>
<evidence type="ECO:0000313" key="2">
    <source>
        <dbReference type="Proteomes" id="UP000501690"/>
    </source>
</evidence>
<reference evidence="1 2" key="1">
    <citation type="submission" date="2019-04" db="EMBL/GenBank/DDBJ databases">
        <title>An improved genome assembly and genetic linkage map for asparagus bean, Vigna unguiculata ssp. sesquipedialis.</title>
        <authorList>
            <person name="Xia Q."/>
            <person name="Zhang R."/>
            <person name="Dong Y."/>
        </authorList>
    </citation>
    <scope>NUCLEOTIDE SEQUENCE [LARGE SCALE GENOMIC DNA]</scope>
    <source>
        <tissue evidence="1">Leaf</tissue>
    </source>
</reference>
<dbReference type="Proteomes" id="UP000501690">
    <property type="component" value="Linkage Group LG5"/>
</dbReference>
<sequence>MFDGVLVLIFQLPSSIKGKPFHLRSLRDSSLNTIHEPFRCVSPVLSENQSVERRLGELFRRYRDGGASSSGIQSHSCLDRVEISVLPLLSAVISSIFLFDSVLCWLD</sequence>
<dbReference type="AlphaFoldDB" id="A0A4D6LWY4"/>
<accession>A0A4D6LWY4</accession>
<keyword evidence="2" id="KW-1185">Reference proteome</keyword>
<organism evidence="1 2">
    <name type="scientific">Vigna unguiculata</name>
    <name type="common">Cowpea</name>
    <dbReference type="NCBI Taxonomy" id="3917"/>
    <lineage>
        <taxon>Eukaryota</taxon>
        <taxon>Viridiplantae</taxon>
        <taxon>Streptophyta</taxon>
        <taxon>Embryophyta</taxon>
        <taxon>Tracheophyta</taxon>
        <taxon>Spermatophyta</taxon>
        <taxon>Magnoliopsida</taxon>
        <taxon>eudicotyledons</taxon>
        <taxon>Gunneridae</taxon>
        <taxon>Pentapetalae</taxon>
        <taxon>rosids</taxon>
        <taxon>fabids</taxon>
        <taxon>Fabales</taxon>
        <taxon>Fabaceae</taxon>
        <taxon>Papilionoideae</taxon>
        <taxon>50 kb inversion clade</taxon>
        <taxon>NPAAA clade</taxon>
        <taxon>indigoferoid/millettioid clade</taxon>
        <taxon>Phaseoleae</taxon>
        <taxon>Vigna</taxon>
    </lineage>
</organism>
<proteinExistence type="predicted"/>
<gene>
    <name evidence="1" type="ORF">DEO72_LG5g937</name>
</gene>
<dbReference type="EMBL" id="CP039349">
    <property type="protein sequence ID" value="QCD92868.1"/>
    <property type="molecule type" value="Genomic_DNA"/>
</dbReference>
<protein>
    <submittedName>
        <fullName evidence="1">Uncharacterized protein</fullName>
    </submittedName>
</protein>